<gene>
    <name evidence="1" type="ORF">ERS013200_00062</name>
</gene>
<protein>
    <submittedName>
        <fullName evidence="1">Uncharacterized protein</fullName>
    </submittedName>
</protein>
<evidence type="ECO:0000313" key="2">
    <source>
        <dbReference type="Proteomes" id="UP000041770"/>
    </source>
</evidence>
<dbReference type="AlphaFoldDB" id="A0A655WL81"/>
<organism evidence="1 2">
    <name type="scientific">Vibrio cholerae</name>
    <dbReference type="NCBI Taxonomy" id="666"/>
    <lineage>
        <taxon>Bacteria</taxon>
        <taxon>Pseudomonadati</taxon>
        <taxon>Pseudomonadota</taxon>
        <taxon>Gammaproteobacteria</taxon>
        <taxon>Vibrionales</taxon>
        <taxon>Vibrionaceae</taxon>
        <taxon>Vibrio</taxon>
    </lineage>
</organism>
<reference evidence="1 2" key="1">
    <citation type="submission" date="2015-07" db="EMBL/GenBank/DDBJ databases">
        <authorList>
            <consortium name="Pathogen Informatics"/>
        </authorList>
    </citation>
    <scope>NUCLEOTIDE SEQUENCE [LARGE SCALE GENOMIC DNA]</scope>
    <source>
        <strain evidence="1 2">A316</strain>
    </source>
</reference>
<dbReference type="Proteomes" id="UP000041770">
    <property type="component" value="Unassembled WGS sequence"/>
</dbReference>
<evidence type="ECO:0000313" key="1">
    <source>
        <dbReference type="EMBL" id="CSB92897.1"/>
    </source>
</evidence>
<name>A0A655WL81_VIBCL</name>
<proteinExistence type="predicted"/>
<accession>A0A655WL81</accession>
<dbReference type="EMBL" id="CWQY01000001">
    <property type="protein sequence ID" value="CSB92897.1"/>
    <property type="molecule type" value="Genomic_DNA"/>
</dbReference>
<sequence>MAIAALFTGTAKRNVLQDRYIIFYHGGFTNHDPRRVIEHDAATNTRCRVNIHLTRH</sequence>